<keyword evidence="1" id="KW-1133">Transmembrane helix</keyword>
<name>A0A4Q1SK18_9BACT</name>
<keyword evidence="3" id="KW-1185">Reference proteome</keyword>
<evidence type="ECO:0000313" key="3">
    <source>
        <dbReference type="Proteomes" id="UP000290253"/>
    </source>
</evidence>
<feature type="transmembrane region" description="Helical" evidence="1">
    <location>
        <begin position="190"/>
        <end position="212"/>
    </location>
</feature>
<feature type="transmembrane region" description="Helical" evidence="1">
    <location>
        <begin position="446"/>
        <end position="465"/>
    </location>
</feature>
<keyword evidence="1" id="KW-0812">Transmembrane</keyword>
<accession>A0A4Q1SK18</accession>
<dbReference type="Proteomes" id="UP000290253">
    <property type="component" value="Unassembled WGS sequence"/>
</dbReference>
<sequence>MPDKPVHASPFRVLYRVFYERSIAVESLSASGDPQRLMGQLAGILLTLSMLLTVEIMFVPRAPAPLFLWKTQHMLLSLNLLVAGLLAVFQWEAALPDRRDLLVLMPLPVSMRILYEARLASLATIAGVACFMLNMLTGLSWPFLFAPSGLIDIPRAFAAYWISMVAVALFPLCAVIAVQGLASLLLPWQLFLRASSLLQSAAFMLVVGSFLFEPSLSDPAHQPSLLWLPSYWFLGFYQELNGSAQPWSGALALRAVLALALAILLAVLALVMSYLRTSRRTLEQPDLLPLRWIAWFNAGPRPVASALLRGGLAAALTRFTLRSLLRSRQRRILLSACVGIGLAAMAGMVFNPFAPHGLSLLQAASSLALPILAVGILFVALVAVGVRVVSSLPISLRANWLFRVAETQRNGAYRRALRVAMLFVGVLPPLLLLAALFLARTPSWKAAGYLLLLAAEGALVVELSLAARLKIPFTCAWRPGKAQVAFTAWAVIMFSLVLAMWMATWIVQALQTIPRFLAAVGFATLAWIVINRISALVRPSAEELAFTDEEPEWMVSLRLSGS</sequence>
<feature type="transmembrane region" description="Helical" evidence="1">
    <location>
        <begin position="419"/>
        <end position="440"/>
    </location>
</feature>
<comment type="caution">
    <text evidence="2">The sequence shown here is derived from an EMBL/GenBank/DDBJ whole genome shotgun (WGS) entry which is preliminary data.</text>
</comment>
<feature type="transmembrane region" description="Helical" evidence="1">
    <location>
        <begin position="513"/>
        <end position="530"/>
    </location>
</feature>
<evidence type="ECO:0008006" key="4">
    <source>
        <dbReference type="Google" id="ProtNLM"/>
    </source>
</evidence>
<evidence type="ECO:0000256" key="1">
    <source>
        <dbReference type="SAM" id="Phobius"/>
    </source>
</evidence>
<feature type="transmembrane region" description="Helical" evidence="1">
    <location>
        <begin position="157"/>
        <end position="178"/>
    </location>
</feature>
<protein>
    <recommendedName>
        <fullName evidence="4">ABC-2 type transport system permease protein</fullName>
    </recommendedName>
</protein>
<dbReference type="AlphaFoldDB" id="A0A4Q1SK18"/>
<dbReference type="EMBL" id="SDMK01000001">
    <property type="protein sequence ID" value="RXS97797.1"/>
    <property type="molecule type" value="Genomic_DNA"/>
</dbReference>
<feature type="transmembrane region" description="Helical" evidence="1">
    <location>
        <begin position="41"/>
        <end position="62"/>
    </location>
</feature>
<keyword evidence="1" id="KW-0472">Membrane</keyword>
<reference evidence="2 3" key="1">
    <citation type="journal article" date="2016" name="Int. J. Syst. Evol. Microbiol.">
        <title>Acidipila dinghuensis sp. nov., an acidobacterium isolated from forest soil.</title>
        <authorList>
            <person name="Jiang Y.W."/>
            <person name="Wang J."/>
            <person name="Chen M.H."/>
            <person name="Lv Y.Y."/>
            <person name="Qiu L.H."/>
        </authorList>
    </citation>
    <scope>NUCLEOTIDE SEQUENCE [LARGE SCALE GENOMIC DNA]</scope>
    <source>
        <strain evidence="2 3">DHOF10</strain>
    </source>
</reference>
<dbReference type="OrthoDB" id="105452at2"/>
<proteinExistence type="predicted"/>
<organism evidence="2 3">
    <name type="scientific">Silvibacterium dinghuense</name>
    <dbReference type="NCBI Taxonomy" id="1560006"/>
    <lineage>
        <taxon>Bacteria</taxon>
        <taxon>Pseudomonadati</taxon>
        <taxon>Acidobacteriota</taxon>
        <taxon>Terriglobia</taxon>
        <taxon>Terriglobales</taxon>
        <taxon>Acidobacteriaceae</taxon>
        <taxon>Silvibacterium</taxon>
    </lineage>
</organism>
<feature type="transmembrane region" description="Helical" evidence="1">
    <location>
        <begin position="332"/>
        <end position="354"/>
    </location>
</feature>
<dbReference type="RefSeq" id="WP_129207576.1">
    <property type="nucleotide sequence ID" value="NZ_BMGU01000001.1"/>
</dbReference>
<feature type="transmembrane region" description="Helical" evidence="1">
    <location>
        <begin position="366"/>
        <end position="389"/>
    </location>
</feature>
<feature type="transmembrane region" description="Helical" evidence="1">
    <location>
        <begin position="74"/>
        <end position="94"/>
    </location>
</feature>
<feature type="transmembrane region" description="Helical" evidence="1">
    <location>
        <begin position="251"/>
        <end position="275"/>
    </location>
</feature>
<feature type="transmembrane region" description="Helical" evidence="1">
    <location>
        <begin position="115"/>
        <end position="137"/>
    </location>
</feature>
<gene>
    <name evidence="2" type="ORF">ESZ00_08030</name>
</gene>
<feature type="transmembrane region" description="Helical" evidence="1">
    <location>
        <begin position="486"/>
        <end position="507"/>
    </location>
</feature>
<evidence type="ECO:0000313" key="2">
    <source>
        <dbReference type="EMBL" id="RXS97797.1"/>
    </source>
</evidence>